<feature type="compositionally biased region" description="Gly residues" evidence="1">
    <location>
        <begin position="79"/>
        <end position="91"/>
    </location>
</feature>
<gene>
    <name evidence="3" type="ORF">NAEGRDRAFT_69009</name>
</gene>
<feature type="region of interest" description="Disordered" evidence="1">
    <location>
        <begin position="48"/>
        <end position="129"/>
    </location>
</feature>
<evidence type="ECO:0000256" key="2">
    <source>
        <dbReference type="SAM" id="Phobius"/>
    </source>
</evidence>
<evidence type="ECO:0000313" key="4">
    <source>
        <dbReference type="Proteomes" id="UP000006671"/>
    </source>
</evidence>
<dbReference type="OMA" id="LFMEFGR"/>
<dbReference type="OrthoDB" id="10260856at2759"/>
<dbReference type="EMBL" id="GG738876">
    <property type="protein sequence ID" value="EFC43026.1"/>
    <property type="molecule type" value="Genomic_DNA"/>
</dbReference>
<name>D2VJE4_NAEGR</name>
<dbReference type="GeneID" id="8852076"/>
<keyword evidence="4" id="KW-1185">Reference proteome</keyword>
<feature type="compositionally biased region" description="Low complexity" evidence="1">
    <location>
        <begin position="48"/>
        <end position="68"/>
    </location>
</feature>
<evidence type="ECO:0000256" key="1">
    <source>
        <dbReference type="SAM" id="MobiDB-lite"/>
    </source>
</evidence>
<keyword evidence="2" id="KW-1133">Transmembrane helix</keyword>
<keyword evidence="2" id="KW-0812">Transmembrane</keyword>
<dbReference type="InParanoid" id="D2VJE4"/>
<dbReference type="RefSeq" id="XP_002675770.1">
    <property type="nucleotide sequence ID" value="XM_002675724.1"/>
</dbReference>
<protein>
    <submittedName>
        <fullName evidence="3">Predicted protein</fullName>
    </submittedName>
</protein>
<dbReference type="KEGG" id="ngr:NAEGRDRAFT_69009"/>
<sequence length="485" mass="55022">MHRCLNNCCTAAKKSLISTPIGKKQNNLVIQSIIPNFNKKNCFHSNLLNRNSPSSSTTAASNGSNNTSLDRAANYGNSPGRGGVLLKGTGVGATPTKPMKFKASDSQKKKEENSSSSSSDSNEKAEPRPKSKVMLNVAICFAVATGFLLQYTKYHEMIDESANDGALKLLTSSEGSNDEEYALYTNRHHFCMSDLVAISSNSFIAKVEEKDANLIVVYNPTHLNESTKKNVDGLLSQSKSNTMVVILPNHEHHKFFGDYFYEYVFKPSRDNLPAPRVLFICQKDARERFQEEARKNVIVRKEISVDTVVNIDPELFMEFGRFAGVSKKEQAKDLRKPVVDLVSRHFDIIRFRGLDTSVEEALLYHRKSGFIVSCDLMMNLKGNQRIDENNREKAIIRLRQPELEPYVIKYSRFFNFADTMNIPFVDDKLFTERDKIQKSLEFITNLKWNGVVMAHGDPILITNEEQEKDLKQMWLNTWKSKMEGK</sequence>
<feature type="compositionally biased region" description="Basic and acidic residues" evidence="1">
    <location>
        <begin position="102"/>
        <end position="113"/>
    </location>
</feature>
<dbReference type="Proteomes" id="UP000006671">
    <property type="component" value="Unassembled WGS sequence"/>
</dbReference>
<keyword evidence="2" id="KW-0472">Membrane</keyword>
<reference evidence="3 4" key="1">
    <citation type="journal article" date="2010" name="Cell">
        <title>The genome of Naegleria gruberi illuminates early eukaryotic versatility.</title>
        <authorList>
            <person name="Fritz-Laylin L.K."/>
            <person name="Prochnik S.E."/>
            <person name="Ginger M.L."/>
            <person name="Dacks J.B."/>
            <person name="Carpenter M.L."/>
            <person name="Field M.C."/>
            <person name="Kuo A."/>
            <person name="Paredez A."/>
            <person name="Chapman J."/>
            <person name="Pham J."/>
            <person name="Shu S."/>
            <person name="Neupane R."/>
            <person name="Cipriano M."/>
            <person name="Mancuso J."/>
            <person name="Tu H."/>
            <person name="Salamov A."/>
            <person name="Lindquist E."/>
            <person name="Shapiro H."/>
            <person name="Lucas S."/>
            <person name="Grigoriev I.V."/>
            <person name="Cande W.Z."/>
            <person name="Fulton C."/>
            <person name="Rokhsar D.S."/>
            <person name="Dawson S.C."/>
        </authorList>
    </citation>
    <scope>NUCLEOTIDE SEQUENCE [LARGE SCALE GENOMIC DNA]</scope>
    <source>
        <strain evidence="3 4">NEG-M</strain>
    </source>
</reference>
<accession>D2VJE4</accession>
<organism evidence="4">
    <name type="scientific">Naegleria gruberi</name>
    <name type="common">Amoeba</name>
    <dbReference type="NCBI Taxonomy" id="5762"/>
    <lineage>
        <taxon>Eukaryota</taxon>
        <taxon>Discoba</taxon>
        <taxon>Heterolobosea</taxon>
        <taxon>Tetramitia</taxon>
        <taxon>Eutetramitia</taxon>
        <taxon>Vahlkampfiidae</taxon>
        <taxon>Naegleria</taxon>
    </lineage>
</organism>
<proteinExistence type="predicted"/>
<dbReference type="AlphaFoldDB" id="D2VJE4"/>
<evidence type="ECO:0000313" key="3">
    <source>
        <dbReference type="EMBL" id="EFC43026.1"/>
    </source>
</evidence>
<feature type="transmembrane region" description="Helical" evidence="2">
    <location>
        <begin position="133"/>
        <end position="151"/>
    </location>
</feature>
<dbReference type="VEuPathDB" id="AmoebaDB:NAEGRDRAFT_69009"/>